<sequence length="399" mass="47623">MNEELNDISRVDLLQIMIYTTLRQEPILFLRFKISIEECYNEILVNAQEILNIIDKTYPINHIFKTKKFVTDKFLFSFSYSKFICKKYLNNTEMMDDYINKKLKSMNKGVFNYKSLNENLSEFSVFFYIFCGIYFKSELYKIIDHLDYEPNGSNNKKYEYTFVLKDKTKLNFEVKTLDCDPFSKDAKILKDINLKDGDILGKAYFPNSNLEDFIDYKTNGIVEISSSYRQTNRNIRNIKKKFETRNDKDINIGVIVINYGTSREEFFSYLLNDEYGLINVQDFGNIDNLVLFSMCGHTTLMMNEIYENEHIFSVSINTDRYKKDIFNSLRLDNYIIKDGKIESRFYDFKTEKFSLYKYIMRNGFVTIQPYYIEDNIINDELSELRDIYNDLNEISKRIK</sequence>
<name>A0A3F3A545_CLOB6</name>
<organism evidence="1 2">
    <name type="scientific">Clostridium botulinum (strain 657 / Type Ba4)</name>
    <dbReference type="NCBI Taxonomy" id="515621"/>
    <lineage>
        <taxon>Bacteria</taxon>
        <taxon>Bacillati</taxon>
        <taxon>Bacillota</taxon>
        <taxon>Clostridia</taxon>
        <taxon>Eubacteriales</taxon>
        <taxon>Clostridiaceae</taxon>
        <taxon>Clostridium</taxon>
    </lineage>
</organism>
<dbReference type="EMBL" id="CP001081">
    <property type="protein sequence ID" value="ACQ51191.1"/>
    <property type="molecule type" value="Genomic_DNA"/>
</dbReference>
<protein>
    <submittedName>
        <fullName evidence="1">Uncharacterized protein</fullName>
    </submittedName>
</protein>
<dbReference type="RefSeq" id="WP_012720185.1">
    <property type="nucleotide sequence ID" value="NC_012654.1"/>
</dbReference>
<gene>
    <name evidence="1" type="ordered locus">CLJ_0292</name>
</gene>
<evidence type="ECO:0000313" key="2">
    <source>
        <dbReference type="Proteomes" id="UP000002333"/>
    </source>
</evidence>
<evidence type="ECO:0000313" key="1">
    <source>
        <dbReference type="EMBL" id="ACQ51191.1"/>
    </source>
</evidence>
<proteinExistence type="predicted"/>
<reference evidence="2" key="2">
    <citation type="submission" date="2008-05" db="EMBL/GenBank/DDBJ databases">
        <title>Genome sequence of Clostridium botulinum Ba4 strain 657 plasmid pCLJ.</title>
        <authorList>
            <person name="Shrivastava S."/>
            <person name="Brown J.L."/>
            <person name="Bruce D."/>
            <person name="Detter C."/>
            <person name="Munk C."/>
            <person name="Smith L.A."/>
            <person name="Smith T.J."/>
            <person name="Sutton G."/>
            <person name="Brettin T.S."/>
        </authorList>
    </citation>
    <scope>NUCLEOTIDE SEQUENCE [LARGE SCALE GENOMIC DNA]</scope>
    <source>
        <strain evidence="2">657 / Type Ba4</strain>
        <plasmid evidence="2">pCLJ</plasmid>
    </source>
</reference>
<keyword evidence="1" id="KW-0614">Plasmid</keyword>
<reference evidence="1 2" key="1">
    <citation type="journal article" date="2007" name="PLoS ONE">
        <title>Analysis of the neurotoxin complex genes in Clostridium botulinum A1-A4 and B1 strains: BoNT/A3, /Ba4 and /B1 clusters are located within plasmids.</title>
        <authorList>
            <person name="Smith T.J."/>
            <person name="Hill K.K."/>
            <person name="Foley B.T."/>
            <person name="Detter J.C."/>
            <person name="Munk A.C."/>
            <person name="Bruce D.C."/>
            <person name="Doggett N.A."/>
            <person name="Smith L.A."/>
            <person name="Marks J.D."/>
            <person name="Xie G."/>
            <person name="Brettin T.S."/>
        </authorList>
    </citation>
    <scope>NUCLEOTIDE SEQUENCE [LARGE SCALE GENOMIC DNA]</scope>
    <source>
        <strain evidence="2">657 / Type Ba4</strain>
    </source>
</reference>
<accession>A0A3F3A545</accession>
<geneLocation type="plasmid" evidence="1 2">
    <name>pCLJ</name>
</geneLocation>
<dbReference type="Proteomes" id="UP000002333">
    <property type="component" value="Plasmid pCLJ"/>
</dbReference>
<dbReference type="KEGG" id="cbi:CLJ_0292"/>
<dbReference type="AlphaFoldDB" id="A0A3F3A545"/>